<evidence type="ECO:0000313" key="2">
    <source>
        <dbReference type="EMBL" id="QEA40229.1"/>
    </source>
</evidence>
<dbReference type="NCBIfam" id="TIGR02099">
    <property type="entry name" value="YhdP family protein"/>
    <property type="match status" value="1"/>
</dbReference>
<dbReference type="InterPro" id="IPR011836">
    <property type="entry name" value="YhdP"/>
</dbReference>
<reference evidence="2 3" key="1">
    <citation type="submission" date="2019-06" db="EMBL/GenBank/DDBJ databases">
        <title>Genome analyses of bacteria isolated from kimchi.</title>
        <authorList>
            <person name="Lee S."/>
            <person name="Ahn S."/>
            <person name="Roh S."/>
        </authorList>
    </citation>
    <scope>NUCLEOTIDE SEQUENCE [LARGE SCALE GENOMIC DNA]</scope>
    <source>
        <strain evidence="2 3">CBA4606</strain>
    </source>
</reference>
<dbReference type="RefSeq" id="WP_147185371.1">
    <property type="nucleotide sequence ID" value="NZ_CP042382.1"/>
</dbReference>
<keyword evidence="3" id="KW-1185">Reference proteome</keyword>
<dbReference type="PANTHER" id="PTHR38690:SF1">
    <property type="entry name" value="PROTEASE"/>
    <property type="match status" value="1"/>
</dbReference>
<accession>A0A5B8ST20</accession>
<dbReference type="AlphaFoldDB" id="A0A5B8ST20"/>
<evidence type="ECO:0000259" key="1">
    <source>
        <dbReference type="Pfam" id="PF13116"/>
    </source>
</evidence>
<dbReference type="OrthoDB" id="9762238at2"/>
<dbReference type="Proteomes" id="UP000321272">
    <property type="component" value="Chromosome"/>
</dbReference>
<name>A0A5B8ST20_9GAMM</name>
<proteinExistence type="predicted"/>
<feature type="domain" description="YhdP central" evidence="1">
    <location>
        <begin position="1"/>
        <end position="1261"/>
    </location>
</feature>
<gene>
    <name evidence="2" type="ORF">FGL86_14830</name>
</gene>
<organism evidence="2 3">
    <name type="scientific">Pistricoccus aurantiacus</name>
    <dbReference type="NCBI Taxonomy" id="1883414"/>
    <lineage>
        <taxon>Bacteria</taxon>
        <taxon>Pseudomonadati</taxon>
        <taxon>Pseudomonadota</taxon>
        <taxon>Gammaproteobacteria</taxon>
        <taxon>Oceanospirillales</taxon>
        <taxon>Halomonadaceae</taxon>
        <taxon>Pistricoccus</taxon>
    </lineage>
</organism>
<evidence type="ECO:0000313" key="3">
    <source>
        <dbReference type="Proteomes" id="UP000321272"/>
    </source>
</evidence>
<dbReference type="PANTHER" id="PTHR38690">
    <property type="entry name" value="PROTEASE-RELATED"/>
    <property type="match status" value="1"/>
</dbReference>
<dbReference type="InterPro" id="IPR025263">
    <property type="entry name" value="YhdP_central"/>
</dbReference>
<dbReference type="Pfam" id="PF13116">
    <property type="entry name" value="YhdP"/>
    <property type="match status" value="1"/>
</dbReference>
<dbReference type="KEGG" id="paur:FGL86_14830"/>
<dbReference type="EMBL" id="CP042382">
    <property type="protein sequence ID" value="QEA40229.1"/>
    <property type="molecule type" value="Genomic_DNA"/>
</dbReference>
<protein>
    <submittedName>
        <fullName evidence="2">TIGR02099 family protein</fullName>
    </submittedName>
</protein>
<sequence length="1267" mass="137869">MSPFRLLIRWVLTLIAWGLGFLAVLLLLLRLLLADMGYWQPHIEELLSQRFNAQVSIDALRGGVSGVDPAIAIKGFSLVSRGPARQPLLEIQEARLGLDVGASLIAGLPVVDDARAQGITIHLYQQADNSWHWPRPAQIPPTLTPDSRLTLKRLDFWVGALLRQRLVADRVSLVLHGQDQDQDLKLTAPRLLFSGDANRAHIEGELYIANQPSASLTTVIEIQPGSHGLEDFSAALQANMDLGTLGSLTKILTRNQPLRVDRIDGKARLWGRWHEGRLDDARLDLRIPELTANHEDRTLSVQGIHAVGQWQREKSEAWQAWFNLEAEEKIADSSPPLPQYWQAHGQGSEWWMNASEFDLAAMNRWREALPLPSSLEELLTKLSPRGRVSGLGLGYRDDAWRSRIMLGDARVDPWNQIPGGGPVDAWIETQDGQGEVRFSGRDTRLIIPEIFPEPLRLDAAQGEVDWQLEGKRAKITGKNLQARWRDALVTGGFQLALGDDEQNAFALDLDFANVDAVTTPLAEWLPTGALGPELTEWLSQGIAGRVPRGRFSLAMPLVEDLTPEQLDLTLSLDVEDGSLVYAEGWPALEELKGHLDLEGQHLAARVESGESRGLEIRQGSVELENDILGVSASSVGTPVALIDFLAGIPDVELDPKDWQGQGDITGQLDLEMPIADPDALVLSVATRLEAPRLTYQPASLDLEALEGQVTYRYANQQGGLDGKLDAQAFGGPLGANFDVDAQRVILDGKAQAQALLRWADQSAFLPLVNGSLLYTAQVDYANLPPRVALQSDLEGLAIRLPAPFGKRAEDKAPLAVSFEPENRQLDATLANRLRLRYRDLDDMAPQGQLWLEDWPQAPRWPTGGGWEVDWQTPRLSIGAWQETLSALGSDGLGDGGASSAAVSALRLSTDCLSLDQRCLGDLDIRAFPQGRGGWRAGLRGSLMEGRFDYRPSQARPLDISLSRLNLGALVSEPSAPDSLLDEVAPAPQPLAYPAGLENLPAGQLNVTSLEYRGQRFGPLSAAWQASSARLELAPVSLRLGQVEASGELTWETAGEAASLTRSRLKLEGGDLGSALAVLGQEVSIRNADTRVDAQLAWPGAPWQFALERSRGSIGVDLRNGRFLNVQSPSAKLVGLLNFDNLLRRLRLDFTDVTGRGTAFDSVKGDATLYGGILETAGPVKIDAVAASITLNGSVDLAKRELDQRLTITLPVSQALPVAALVAGGPIIGGAMFIAERLFGGALDTVSQIHYRVRGPWTEPQISVESAQ</sequence>